<evidence type="ECO:0000313" key="2">
    <source>
        <dbReference type="Proteomes" id="UP001324993"/>
    </source>
</evidence>
<dbReference type="PIRSF" id="PIRSF039032">
    <property type="entry name" value="HigB-2"/>
    <property type="match status" value="1"/>
</dbReference>
<gene>
    <name evidence="1" type="ORF">SH580_02385</name>
</gene>
<dbReference type="EMBL" id="CP138858">
    <property type="protein sequence ID" value="WPJ96550.1"/>
    <property type="molecule type" value="Genomic_DNA"/>
</dbReference>
<dbReference type="Pfam" id="PF06296">
    <property type="entry name" value="RelE"/>
    <property type="match status" value="1"/>
</dbReference>
<evidence type="ECO:0000313" key="1">
    <source>
        <dbReference type="EMBL" id="WPJ96550.1"/>
    </source>
</evidence>
<name>A0ABZ0RNK8_9BACT</name>
<sequence length="102" mass="11419">MLFIETPIFTKQASGGLFEDDELKQLQAELLENSNKGDLIAGSGGLRKIRLARKGGGKSGGFRVIYYRSTPEVIFFLLAYPKNKQDNLSKAEIKILRELIED</sequence>
<organism evidence="1 2">
    <name type="scientific">Coraliomargarita algicola</name>
    <dbReference type="NCBI Taxonomy" id="3092156"/>
    <lineage>
        <taxon>Bacteria</taxon>
        <taxon>Pseudomonadati</taxon>
        <taxon>Verrucomicrobiota</taxon>
        <taxon>Opitutia</taxon>
        <taxon>Puniceicoccales</taxon>
        <taxon>Coraliomargaritaceae</taxon>
        <taxon>Coraliomargarita</taxon>
    </lineage>
</organism>
<protein>
    <submittedName>
        <fullName evidence="1">Type II toxin-antitoxin system RelE/ParE family toxin</fullName>
    </submittedName>
</protein>
<dbReference type="InterPro" id="IPR009387">
    <property type="entry name" value="HigB-2"/>
</dbReference>
<dbReference type="RefSeq" id="WP_319833409.1">
    <property type="nucleotide sequence ID" value="NZ_CP138858.1"/>
</dbReference>
<reference evidence="1 2" key="1">
    <citation type="submission" date="2023-11" db="EMBL/GenBank/DDBJ databases">
        <title>Coraliomargarita sp. nov., isolated from marine algae.</title>
        <authorList>
            <person name="Lee J.K."/>
            <person name="Baek J.H."/>
            <person name="Kim J.M."/>
            <person name="Choi D.G."/>
            <person name="Jeon C.O."/>
        </authorList>
    </citation>
    <scope>NUCLEOTIDE SEQUENCE [LARGE SCALE GENOMIC DNA]</scope>
    <source>
        <strain evidence="1 2">J2-16</strain>
    </source>
</reference>
<keyword evidence="2" id="KW-1185">Reference proteome</keyword>
<accession>A0ABZ0RNK8</accession>
<proteinExistence type="predicted"/>
<dbReference type="Proteomes" id="UP001324993">
    <property type="component" value="Chromosome"/>
</dbReference>